<comment type="caution">
    <text evidence="5">The sequence shown here is derived from an EMBL/GenBank/DDBJ whole genome shotgun (WGS) entry which is preliminary data.</text>
</comment>
<sequence length="1522" mass="172148">MSDELSTTALLENLQDNSKGLDILAYLLELQLDNKAEISAIDQQVSRLAAQLYNFVFYPKNGSLGLRERLSEVIELLRKHEKLSLRSNILSILIPETILLIRLCILSCKDEYGPRLSEIYSSVPGYPGTLEDQRRNGADISNLKLDAEIEVQNIESAVEEQLRPLLETKSAIFQVTKDRLLFLEDLLSEQNNRLKSFIQDQPTLTPLLTRICVSATYVADQGIILSSVRLLRRINHIHNHLVQNSASRIQEGSDAVIFEHIESLLRSNHKLQINAGYHLWIGFLESYSEKFDLNAIIRSESYWEYILNGLATSSGEIKKISLHILWSTVQQLTESLELSTFTWDIKARTSLLDFWKTYITFTEMIALDNSVAQLRLAFSELEKLVQRALAMAVPGDWILVLFSQGFGESSTGDMSLRISEFILKLDDSALWWTQENKVSATRSPLDFFRATLFPQVFRTPNFNVSVLTPDYCEHGTAISEFVKKILSNSLYSGDTFQKVIEVLLNTVIDHVGQSNAGQFYVLKGIIDSTNGQENCLASHHSDLLVKIANLPLDNILRSEMKTSMCLILCLRLEQSERMNTQDHLELVAQILRTNPAVLDEKFLQLIKSELELDSFQISGIIENGLGSPTNVDIGLYSLMIALSIETPSASSLLRYYSNNSSDINNRALIQLLRYGVRIIETLQLIPEVRDSVAGTFQQIFDQGTHIHHDPDIACLIPLLDPKEKMSVRQSAMAVLQDISENWTAGFSNIDELLATLRFYLRLCIFSKRGDRIMECPESLINAIVARTVSFCEEVYDKIKRKKYDYIGNHSQRYPANEIAHTRDFHEVIVYFLELIQVMLYTREKLPVDLGYYVLITLHNSVLPYVDGAGYTVILDCIEHILAASPASLQMVDDLNELLQEWGIKAEEDRLGRNQQSNQVKAIGIILHPAILDASVATGPTLIKICKDIQKNMSKRRGLAPALARALCRAFDVTPATFCREHGFTEVLHEFLVPTGPKKEDNNFDVEDALGVLFDEINGSQGSYEKYHGEKEKIAQARIFDVLARFDFDDAIQELWAKTLLDEVFEPWTEIDPRDPGSLRIVQKWKKTQQLQTVLLLERFITDDDADDHLEAIFTALSREANPRYKFLLEWMAFRCILRFPNLRNVVWERFQTTEDDIPSYTVSLLRLAHLISKHIKDDHQEEFFTELVTKALPCATSNKVTIRHEGAELIPQLYEEATEFGYTKLTENPIFRSIYDFVVESAYRKVMIPSPTADFDPIEDFTLVGVLAGPYIMCDGGGDIIPLFYEEDFSAFPAENGNHFVSIGCDPPATSATANRNQKNTDKKQEAESTAVGPIQTKGGDWDIKNLLERQDAQQGRFTTRRQSHDIEVVASLVDNNFNLGGLCRVCELSGVKTLYVNHKVNALKSKEFISVSVSAENWLPIEETKKPDIANLLARKRQEGYTIVGIEQTDRSITLGSNDFAFPGKTVLLIGAEKTGIPPELLAEMDICVEIKQFGETRSMNVQTAAAVVLYEYTRQNGGIQ</sequence>
<dbReference type="GO" id="GO:0003723">
    <property type="term" value="F:RNA binding"/>
    <property type="evidence" value="ECO:0007669"/>
    <property type="project" value="InterPro"/>
</dbReference>
<evidence type="ECO:0000256" key="1">
    <source>
        <dbReference type="ARBA" id="ARBA00022603"/>
    </source>
</evidence>
<dbReference type="InterPro" id="IPR045330">
    <property type="entry name" value="TRM3/TARBP1"/>
</dbReference>
<evidence type="ECO:0000313" key="5">
    <source>
        <dbReference type="EMBL" id="EPS39241.1"/>
    </source>
</evidence>
<dbReference type="SUPFAM" id="SSF75217">
    <property type="entry name" value="alpha/beta knot"/>
    <property type="match status" value="1"/>
</dbReference>
<dbReference type="Proteomes" id="UP000015100">
    <property type="component" value="Unassembled WGS sequence"/>
</dbReference>
<dbReference type="HOGENOM" id="CLU_005519_0_0_1"/>
<keyword evidence="6" id="KW-1185">Reference proteome</keyword>
<proteinExistence type="predicted"/>
<dbReference type="PANTHER" id="PTHR12029:SF11">
    <property type="entry name" value="METHYLTRANSFERASE TARBP1-RELATED"/>
    <property type="match status" value="1"/>
</dbReference>
<feature type="region of interest" description="Disordered" evidence="3">
    <location>
        <begin position="1311"/>
        <end position="1338"/>
    </location>
</feature>
<keyword evidence="2" id="KW-0808">Transferase</keyword>
<keyword evidence="1" id="KW-0489">Methyltransferase</keyword>
<dbReference type="InterPro" id="IPR029028">
    <property type="entry name" value="Alpha/beta_knot_MTases"/>
</dbReference>
<accession>S8ADS4</accession>
<dbReference type="STRING" id="1284197.S8ADS4"/>
<reference evidence="6" key="2">
    <citation type="submission" date="2013-04" db="EMBL/GenBank/DDBJ databases">
        <title>Genomic mechanisms accounting for the adaptation to parasitism in nematode-trapping fungi.</title>
        <authorList>
            <person name="Ahren D.G."/>
        </authorList>
    </citation>
    <scope>NUCLEOTIDE SEQUENCE [LARGE SCALE GENOMIC DNA]</scope>
    <source>
        <strain evidence="6">CBS 200.50</strain>
    </source>
</reference>
<evidence type="ECO:0000256" key="2">
    <source>
        <dbReference type="ARBA" id="ARBA00022679"/>
    </source>
</evidence>
<dbReference type="InterPro" id="IPR001537">
    <property type="entry name" value="SpoU_MeTrfase"/>
</dbReference>
<name>S8ADS4_DACHA</name>
<feature type="domain" description="tRNA/rRNA methyltransferase SpoU type" evidence="4">
    <location>
        <begin position="1368"/>
        <end position="1512"/>
    </location>
</feature>
<dbReference type="InterPro" id="IPR029026">
    <property type="entry name" value="tRNA_m1G_MTases_N"/>
</dbReference>
<dbReference type="InterPro" id="IPR044748">
    <property type="entry name" value="Trm3/TARBP1_C"/>
</dbReference>
<evidence type="ECO:0000256" key="3">
    <source>
        <dbReference type="SAM" id="MobiDB-lite"/>
    </source>
</evidence>
<evidence type="ECO:0000313" key="6">
    <source>
        <dbReference type="Proteomes" id="UP000015100"/>
    </source>
</evidence>
<organism evidence="5 6">
    <name type="scientific">Dactylellina haptotyla (strain CBS 200.50)</name>
    <name type="common">Nematode-trapping fungus</name>
    <name type="synonym">Monacrosporium haptotylum</name>
    <dbReference type="NCBI Taxonomy" id="1284197"/>
    <lineage>
        <taxon>Eukaryota</taxon>
        <taxon>Fungi</taxon>
        <taxon>Dikarya</taxon>
        <taxon>Ascomycota</taxon>
        <taxon>Pezizomycotina</taxon>
        <taxon>Orbiliomycetes</taxon>
        <taxon>Orbiliales</taxon>
        <taxon>Orbiliaceae</taxon>
        <taxon>Dactylellina</taxon>
    </lineage>
</organism>
<dbReference type="GO" id="GO:0030488">
    <property type="term" value="P:tRNA methylation"/>
    <property type="evidence" value="ECO:0007669"/>
    <property type="project" value="InterPro"/>
</dbReference>
<dbReference type="EMBL" id="AQGS01000484">
    <property type="protein sequence ID" value="EPS39241.1"/>
    <property type="molecule type" value="Genomic_DNA"/>
</dbReference>
<dbReference type="OrthoDB" id="241340at2759"/>
<dbReference type="OMA" id="VTADRWM"/>
<reference evidence="5 6" key="1">
    <citation type="journal article" date="2013" name="PLoS Genet.">
        <title>Genomic mechanisms accounting for the adaptation to parasitism in nematode-trapping fungi.</title>
        <authorList>
            <person name="Meerupati T."/>
            <person name="Andersson K.M."/>
            <person name="Friman E."/>
            <person name="Kumar D."/>
            <person name="Tunlid A."/>
            <person name="Ahren D."/>
        </authorList>
    </citation>
    <scope>NUCLEOTIDE SEQUENCE [LARGE SCALE GENOMIC DNA]</scope>
    <source>
        <strain evidence="5 6">CBS 200.50</strain>
    </source>
</reference>
<evidence type="ECO:0000259" key="4">
    <source>
        <dbReference type="Pfam" id="PF00588"/>
    </source>
</evidence>
<dbReference type="eggNOG" id="KOG0839">
    <property type="taxonomic scope" value="Eukaryota"/>
</dbReference>
<dbReference type="Gene3D" id="3.40.1280.10">
    <property type="match status" value="1"/>
</dbReference>
<dbReference type="GO" id="GO:0016423">
    <property type="term" value="F:tRNA (guanine) methyltransferase activity"/>
    <property type="evidence" value="ECO:0007669"/>
    <property type="project" value="InterPro"/>
</dbReference>
<gene>
    <name evidence="5" type="ORF">H072_7010</name>
</gene>
<protein>
    <recommendedName>
        <fullName evidence="4">tRNA/rRNA methyltransferase SpoU type domain-containing protein</fullName>
    </recommendedName>
</protein>
<dbReference type="CDD" id="cd18091">
    <property type="entry name" value="SpoU-like_TRM3-like"/>
    <property type="match status" value="1"/>
</dbReference>
<dbReference type="Pfam" id="PF00588">
    <property type="entry name" value="SpoU_methylase"/>
    <property type="match status" value="1"/>
</dbReference>
<dbReference type="PANTHER" id="PTHR12029">
    <property type="entry name" value="RNA METHYLTRANSFERASE"/>
    <property type="match status" value="1"/>
</dbReference>